<dbReference type="InterPro" id="IPR018060">
    <property type="entry name" value="HTH_AraC"/>
</dbReference>
<keyword evidence="1" id="KW-0805">Transcription regulation</keyword>
<keyword evidence="2" id="KW-0238">DNA-binding</keyword>
<keyword evidence="3" id="KW-0804">Transcription</keyword>
<evidence type="ECO:0000256" key="1">
    <source>
        <dbReference type="ARBA" id="ARBA00023015"/>
    </source>
</evidence>
<proteinExistence type="predicted"/>
<evidence type="ECO:0000256" key="3">
    <source>
        <dbReference type="ARBA" id="ARBA00023163"/>
    </source>
</evidence>
<dbReference type="Gene3D" id="1.10.10.60">
    <property type="entry name" value="Homeodomain-like"/>
    <property type="match status" value="1"/>
</dbReference>
<feature type="domain" description="HTH araC/xylS-type" evidence="5">
    <location>
        <begin position="259"/>
        <end position="360"/>
    </location>
</feature>
<dbReference type="PANTHER" id="PTHR46796:SF12">
    <property type="entry name" value="HTH-TYPE DNA-BINDING TRANSCRIPTIONAL ACTIVATOR EUTR"/>
    <property type="match status" value="1"/>
</dbReference>
<dbReference type="STRING" id="590652.BST39_18460"/>
<accession>A0A1X0I781</accession>
<reference evidence="6 7" key="1">
    <citation type="submission" date="2017-02" db="EMBL/GenBank/DDBJ databases">
        <title>The new phylogeny of genus Mycobacterium.</title>
        <authorList>
            <person name="Tortoli E."/>
            <person name="Trovato A."/>
            <person name="Cirillo D.M."/>
        </authorList>
    </citation>
    <scope>NUCLEOTIDE SEQUENCE [LARGE SCALE GENOMIC DNA]</scope>
    <source>
        <strain evidence="6 7">DSM 45000</strain>
    </source>
</reference>
<dbReference type="RefSeq" id="WP_083173387.1">
    <property type="nucleotide sequence ID" value="NZ_AP022619.1"/>
</dbReference>
<sequence>MTTMTSTADKAGADGAAGPVDRLPGARQADLGPAWPGIANDRGRAGGPASAIRYHQFRTVDAQAAGQFFAGAYHPGWRLSGLTGRSAVAHRRCEAGALTVDDVTIQGRVALEIPAPDGAVVIQPRAGSIGVAGAPLGPVDFPILIADDMPCLLQCNGARFDVVSVAAEVLHKVAAEGHAPLPPQIHFLNWRPRSRAAARAWHRTLDHVAMTLASPDTAHQPLIVAGLAPLLGGALLECYPSDITEQDPVNEPALPETLRGAMSFIHRHAAKDVSVNAVAAAVHLTPRAVQYLFRRQLGTTPTEYIRRVRLERAHHELLAASPPNVTVTEIAQRWGFAHTGRFAVVYRQKYGQSPHTTLRHMTAGS</sequence>
<dbReference type="EMBL" id="MVIE01000025">
    <property type="protein sequence ID" value="ORB37668.1"/>
    <property type="molecule type" value="Genomic_DNA"/>
</dbReference>
<dbReference type="GO" id="GO:0043565">
    <property type="term" value="F:sequence-specific DNA binding"/>
    <property type="evidence" value="ECO:0007669"/>
    <property type="project" value="InterPro"/>
</dbReference>
<dbReference type="Proteomes" id="UP000192513">
    <property type="component" value="Unassembled WGS sequence"/>
</dbReference>
<comment type="caution">
    <text evidence="6">The sequence shown here is derived from an EMBL/GenBank/DDBJ whole genome shotgun (WGS) entry which is preliminary data.</text>
</comment>
<dbReference type="Pfam" id="PF12833">
    <property type="entry name" value="HTH_18"/>
    <property type="match status" value="1"/>
</dbReference>
<organism evidence="6 7">
    <name type="scientific">Mycobacterium paraseoulense</name>
    <dbReference type="NCBI Taxonomy" id="590652"/>
    <lineage>
        <taxon>Bacteria</taxon>
        <taxon>Bacillati</taxon>
        <taxon>Actinomycetota</taxon>
        <taxon>Actinomycetes</taxon>
        <taxon>Mycobacteriales</taxon>
        <taxon>Mycobacteriaceae</taxon>
        <taxon>Mycobacterium</taxon>
    </lineage>
</organism>
<dbReference type="AlphaFoldDB" id="A0A1X0I781"/>
<evidence type="ECO:0000313" key="6">
    <source>
        <dbReference type="EMBL" id="ORB37668.1"/>
    </source>
</evidence>
<keyword evidence="7" id="KW-1185">Reference proteome</keyword>
<dbReference type="InterPro" id="IPR050204">
    <property type="entry name" value="AraC_XylS_family_regulators"/>
</dbReference>
<dbReference type="InterPro" id="IPR009057">
    <property type="entry name" value="Homeodomain-like_sf"/>
</dbReference>
<protein>
    <submittedName>
        <fullName evidence="6">AraC family transcriptional regulator</fullName>
    </submittedName>
</protein>
<name>A0A1X0I781_9MYCO</name>
<dbReference type="InterPro" id="IPR018062">
    <property type="entry name" value="HTH_AraC-typ_CS"/>
</dbReference>
<dbReference type="PROSITE" id="PS01124">
    <property type="entry name" value="HTH_ARAC_FAMILY_2"/>
    <property type="match status" value="1"/>
</dbReference>
<feature type="compositionally biased region" description="Low complexity" evidence="4">
    <location>
        <begin position="8"/>
        <end position="18"/>
    </location>
</feature>
<dbReference type="PANTHER" id="PTHR46796">
    <property type="entry name" value="HTH-TYPE TRANSCRIPTIONAL ACTIVATOR RHAS-RELATED"/>
    <property type="match status" value="1"/>
</dbReference>
<dbReference type="SUPFAM" id="SSF46689">
    <property type="entry name" value="Homeodomain-like"/>
    <property type="match status" value="2"/>
</dbReference>
<dbReference type="GO" id="GO:0003700">
    <property type="term" value="F:DNA-binding transcription factor activity"/>
    <property type="evidence" value="ECO:0007669"/>
    <property type="project" value="InterPro"/>
</dbReference>
<feature type="region of interest" description="Disordered" evidence="4">
    <location>
        <begin position="1"/>
        <end position="34"/>
    </location>
</feature>
<evidence type="ECO:0000256" key="2">
    <source>
        <dbReference type="ARBA" id="ARBA00023125"/>
    </source>
</evidence>
<dbReference type="PROSITE" id="PS00041">
    <property type="entry name" value="HTH_ARAC_FAMILY_1"/>
    <property type="match status" value="1"/>
</dbReference>
<gene>
    <name evidence="6" type="ORF">BST39_18460</name>
</gene>
<evidence type="ECO:0000256" key="4">
    <source>
        <dbReference type="SAM" id="MobiDB-lite"/>
    </source>
</evidence>
<dbReference type="SMART" id="SM00342">
    <property type="entry name" value="HTH_ARAC"/>
    <property type="match status" value="1"/>
</dbReference>
<dbReference type="OrthoDB" id="5464689at2"/>
<evidence type="ECO:0000313" key="7">
    <source>
        <dbReference type="Proteomes" id="UP000192513"/>
    </source>
</evidence>
<evidence type="ECO:0000259" key="5">
    <source>
        <dbReference type="PROSITE" id="PS01124"/>
    </source>
</evidence>